<evidence type="ECO:0000256" key="1">
    <source>
        <dbReference type="ARBA" id="ARBA00005896"/>
    </source>
</evidence>
<evidence type="ECO:0000256" key="4">
    <source>
        <dbReference type="ARBA" id="ARBA00023002"/>
    </source>
</evidence>
<comment type="caution">
    <text evidence="7">The sequence shown here is derived from an EMBL/GenBank/DDBJ whole genome shotgun (WGS) entry which is preliminary data.</text>
</comment>
<dbReference type="PANTHER" id="PTHR43779">
    <property type="entry name" value="DIOXYGENASE RV0097-RELATED"/>
    <property type="match status" value="1"/>
</dbReference>
<dbReference type="Proteomes" id="UP000631300">
    <property type="component" value="Unassembled WGS sequence"/>
</dbReference>
<evidence type="ECO:0000313" key="7">
    <source>
        <dbReference type="EMBL" id="GGW77885.1"/>
    </source>
</evidence>
<dbReference type="InterPro" id="IPR042098">
    <property type="entry name" value="TauD-like_sf"/>
</dbReference>
<keyword evidence="3 7" id="KW-0223">Dioxygenase</keyword>
<dbReference type="Pfam" id="PF02668">
    <property type="entry name" value="TauD"/>
    <property type="match status" value="1"/>
</dbReference>
<sequence>MPSSQLPPLTDSNVSLIQEAGARIAPLDPVGAEVSGLDLSATRPAPAVIAALEQEMARRGFIVFKQQQDLTPEQFITASCWWGGKQIHSTHGVHPATPNMNRDIFRLSNDPKIGIPGVGPQWHNDGSFIPETFSHSGYHIIRPAERGGGTCFAHQGAAFNALPEPTKQYWRRLASVNSNSGVIHPLVHTHPVTGQECVWLHLGMTGAVLEKQDAEDGFRLLEAEELTELCRQYNALLDDGFEQGYAINYEYQEGDCVFIDNLTMAHRAAPQAHLPVEQQGLRIMHRSTVCGTDLLRPRNDLPVHVDIHGPNPSANGVWHGGGVGFRWQKDIPMQN</sequence>
<keyword evidence="2" id="KW-0479">Metal-binding</keyword>
<reference evidence="7" key="1">
    <citation type="journal article" date="2014" name="Int. J. Syst. Evol. Microbiol.">
        <title>Complete genome sequence of Corynebacterium casei LMG S-19264T (=DSM 44701T), isolated from a smear-ripened cheese.</title>
        <authorList>
            <consortium name="US DOE Joint Genome Institute (JGI-PGF)"/>
            <person name="Walter F."/>
            <person name="Albersmeier A."/>
            <person name="Kalinowski J."/>
            <person name="Ruckert C."/>
        </authorList>
    </citation>
    <scope>NUCLEOTIDE SEQUENCE</scope>
    <source>
        <strain evidence="7">KCTC 22164</strain>
    </source>
</reference>
<dbReference type="InterPro" id="IPR051178">
    <property type="entry name" value="TfdA_dioxygenase"/>
</dbReference>
<dbReference type="RefSeq" id="WP_189403821.1">
    <property type="nucleotide sequence ID" value="NZ_BMXP01000002.1"/>
</dbReference>
<dbReference type="AlphaFoldDB" id="A0A918JF91"/>
<dbReference type="SUPFAM" id="SSF51197">
    <property type="entry name" value="Clavaminate synthase-like"/>
    <property type="match status" value="1"/>
</dbReference>
<name>A0A918JF91_9ALTE</name>
<evidence type="ECO:0000313" key="8">
    <source>
        <dbReference type="Proteomes" id="UP000631300"/>
    </source>
</evidence>
<dbReference type="GO" id="GO:0046872">
    <property type="term" value="F:metal ion binding"/>
    <property type="evidence" value="ECO:0007669"/>
    <property type="project" value="UniProtKB-KW"/>
</dbReference>
<feature type="domain" description="TauD/TfdA-like" evidence="6">
    <location>
        <begin position="24"/>
        <end position="286"/>
    </location>
</feature>
<organism evidence="7 8">
    <name type="scientific">Alteromonas halophila</name>
    <dbReference type="NCBI Taxonomy" id="516698"/>
    <lineage>
        <taxon>Bacteria</taxon>
        <taxon>Pseudomonadati</taxon>
        <taxon>Pseudomonadota</taxon>
        <taxon>Gammaproteobacteria</taxon>
        <taxon>Alteromonadales</taxon>
        <taxon>Alteromonadaceae</taxon>
        <taxon>Alteromonas/Salinimonas group</taxon>
        <taxon>Alteromonas</taxon>
    </lineage>
</organism>
<evidence type="ECO:0000259" key="6">
    <source>
        <dbReference type="Pfam" id="PF02668"/>
    </source>
</evidence>
<dbReference type="GO" id="GO:0016706">
    <property type="term" value="F:2-oxoglutarate-dependent dioxygenase activity"/>
    <property type="evidence" value="ECO:0007669"/>
    <property type="project" value="UniProtKB-ARBA"/>
</dbReference>
<keyword evidence="4" id="KW-0560">Oxidoreductase</keyword>
<evidence type="ECO:0000256" key="2">
    <source>
        <dbReference type="ARBA" id="ARBA00022723"/>
    </source>
</evidence>
<evidence type="ECO:0000256" key="5">
    <source>
        <dbReference type="ARBA" id="ARBA00023004"/>
    </source>
</evidence>
<keyword evidence="8" id="KW-1185">Reference proteome</keyword>
<evidence type="ECO:0000256" key="3">
    <source>
        <dbReference type="ARBA" id="ARBA00022964"/>
    </source>
</evidence>
<gene>
    <name evidence="7" type="ORF">GCM10007391_08050</name>
</gene>
<reference evidence="7" key="2">
    <citation type="submission" date="2020-09" db="EMBL/GenBank/DDBJ databases">
        <authorList>
            <person name="Sun Q."/>
            <person name="Kim S."/>
        </authorList>
    </citation>
    <scope>NUCLEOTIDE SEQUENCE</scope>
    <source>
        <strain evidence="7">KCTC 22164</strain>
    </source>
</reference>
<protein>
    <submittedName>
        <fullName evidence="7">Taurine dioxygenase</fullName>
    </submittedName>
</protein>
<dbReference type="EMBL" id="BMXP01000002">
    <property type="protein sequence ID" value="GGW77885.1"/>
    <property type="molecule type" value="Genomic_DNA"/>
</dbReference>
<dbReference type="Gene3D" id="3.60.130.10">
    <property type="entry name" value="Clavaminate synthase-like"/>
    <property type="match status" value="1"/>
</dbReference>
<comment type="similarity">
    <text evidence="1">Belongs to the TfdA dioxygenase family.</text>
</comment>
<dbReference type="PANTHER" id="PTHR43779:SF3">
    <property type="entry name" value="(3R)-3-[(CARBOXYMETHYL)AMINO]FATTY ACID OXYGENASE_DECARBOXYLASE"/>
    <property type="match status" value="1"/>
</dbReference>
<keyword evidence="5" id="KW-0408">Iron</keyword>
<dbReference type="InterPro" id="IPR003819">
    <property type="entry name" value="TauD/TfdA-like"/>
</dbReference>
<proteinExistence type="inferred from homology"/>
<accession>A0A918JF91</accession>